<evidence type="ECO:0000256" key="10">
    <source>
        <dbReference type="ARBA" id="ARBA00051096"/>
    </source>
</evidence>
<comment type="similarity">
    <text evidence="2 14">Belongs to the thiolase-like superfamily. FabH family.</text>
</comment>
<evidence type="ECO:0000259" key="16">
    <source>
        <dbReference type="Pfam" id="PF08545"/>
    </source>
</evidence>
<dbReference type="EC" id="2.3.1.180" evidence="14"/>
<feature type="region of interest" description="ACP-binding" evidence="14">
    <location>
        <begin position="250"/>
        <end position="254"/>
    </location>
</feature>
<feature type="domain" description="Beta-ketoacyl-[acyl-carrier-protein] synthase III C-terminal" evidence="15">
    <location>
        <begin position="233"/>
        <end position="322"/>
    </location>
</feature>
<dbReference type="UniPathway" id="UPA00094"/>
<evidence type="ECO:0000313" key="17">
    <source>
        <dbReference type="EMBL" id="QLY40793.1"/>
    </source>
</evidence>
<dbReference type="KEGG" id="tbk:HF295_07970"/>
<dbReference type="InterPro" id="IPR004655">
    <property type="entry name" value="FabH"/>
</dbReference>
<feature type="active site" evidence="14">
    <location>
        <position position="112"/>
    </location>
</feature>
<evidence type="ECO:0000313" key="18">
    <source>
        <dbReference type="Proteomes" id="UP000512167"/>
    </source>
</evidence>
<evidence type="ECO:0000256" key="7">
    <source>
        <dbReference type="ARBA" id="ARBA00023098"/>
    </source>
</evidence>
<dbReference type="GO" id="GO:0006633">
    <property type="term" value="P:fatty acid biosynthetic process"/>
    <property type="evidence" value="ECO:0007669"/>
    <property type="project" value="UniProtKB-UniRule"/>
</dbReference>
<keyword evidence="6 14" id="KW-0276">Fatty acid metabolism</keyword>
<keyword evidence="3 14" id="KW-0963">Cytoplasm</keyword>
<keyword evidence="9 14" id="KW-0012">Acyltransferase</keyword>
<comment type="catalytic activity">
    <reaction evidence="12">
        <text>2-methylpropanoyl-CoA + malonyl-[ACP] + H(+) = 4-methyl-3-oxopentanoyl-[ACP] + CO2 + CoA</text>
        <dbReference type="Rhea" id="RHEA:42268"/>
        <dbReference type="Rhea" id="RHEA-COMP:9623"/>
        <dbReference type="Rhea" id="RHEA-COMP:9940"/>
        <dbReference type="ChEBI" id="CHEBI:15378"/>
        <dbReference type="ChEBI" id="CHEBI:16526"/>
        <dbReference type="ChEBI" id="CHEBI:57287"/>
        <dbReference type="ChEBI" id="CHEBI:57338"/>
        <dbReference type="ChEBI" id="CHEBI:78449"/>
        <dbReference type="ChEBI" id="CHEBI:78820"/>
        <dbReference type="EC" id="2.3.1.300"/>
    </reaction>
    <physiologicalReaction direction="left-to-right" evidence="12">
        <dbReference type="Rhea" id="RHEA:42269"/>
    </physiologicalReaction>
</comment>
<evidence type="ECO:0000256" key="2">
    <source>
        <dbReference type="ARBA" id="ARBA00008642"/>
    </source>
</evidence>
<evidence type="ECO:0000256" key="8">
    <source>
        <dbReference type="ARBA" id="ARBA00023160"/>
    </source>
</evidence>
<comment type="catalytic activity">
    <reaction evidence="11">
        <text>(2S)-2-methylbutanoyl-CoA + malonyl-[ACP] + H(+) = (4S)-4-methyl-3-oxohexanoyl-[ACP] + CO2 + CoA</text>
        <dbReference type="Rhea" id="RHEA:42276"/>
        <dbReference type="Rhea" id="RHEA-COMP:9623"/>
        <dbReference type="Rhea" id="RHEA-COMP:17148"/>
        <dbReference type="ChEBI" id="CHEBI:15378"/>
        <dbReference type="ChEBI" id="CHEBI:16526"/>
        <dbReference type="ChEBI" id="CHEBI:57287"/>
        <dbReference type="ChEBI" id="CHEBI:78449"/>
        <dbReference type="ChEBI" id="CHEBI:88166"/>
        <dbReference type="ChEBI" id="CHEBI:167462"/>
        <dbReference type="EC" id="2.3.1.300"/>
    </reaction>
    <physiologicalReaction direction="left-to-right" evidence="11">
        <dbReference type="Rhea" id="RHEA:42277"/>
    </physiologicalReaction>
</comment>
<evidence type="ECO:0000259" key="15">
    <source>
        <dbReference type="Pfam" id="PF08541"/>
    </source>
</evidence>
<evidence type="ECO:0000256" key="14">
    <source>
        <dbReference type="HAMAP-Rule" id="MF_01815"/>
    </source>
</evidence>
<evidence type="ECO:0000256" key="4">
    <source>
        <dbReference type="ARBA" id="ARBA00022516"/>
    </source>
</evidence>
<keyword evidence="4 14" id="KW-0444">Lipid biosynthesis</keyword>
<evidence type="ECO:0000256" key="9">
    <source>
        <dbReference type="ARBA" id="ARBA00023315"/>
    </source>
</evidence>
<comment type="function">
    <text evidence="14">Catalyzes the condensation reaction of fatty acid synthesis by the addition to an acyl acceptor of two carbons from malonyl-ACP. Catalyzes the first condensation reaction which initiates fatty acid synthesis and may therefore play a role in governing the total rate of fatty acid production. Possesses both acetoacetyl-ACP synthase and acetyl transacylase activities. Its substrate specificity determines the biosynthesis of branched-chain and/or straight-chain of fatty acids.</text>
</comment>
<comment type="catalytic activity">
    <reaction evidence="10">
        <text>malonyl-[ACP] + acetyl-CoA + H(+) = 3-oxobutanoyl-[ACP] + CO2 + CoA</text>
        <dbReference type="Rhea" id="RHEA:12080"/>
        <dbReference type="Rhea" id="RHEA-COMP:9623"/>
        <dbReference type="Rhea" id="RHEA-COMP:9625"/>
        <dbReference type="ChEBI" id="CHEBI:15378"/>
        <dbReference type="ChEBI" id="CHEBI:16526"/>
        <dbReference type="ChEBI" id="CHEBI:57287"/>
        <dbReference type="ChEBI" id="CHEBI:57288"/>
        <dbReference type="ChEBI" id="CHEBI:78449"/>
        <dbReference type="ChEBI" id="CHEBI:78450"/>
        <dbReference type="EC" id="2.3.1.180"/>
    </reaction>
    <physiologicalReaction direction="left-to-right" evidence="10">
        <dbReference type="Rhea" id="RHEA:12081"/>
    </physiologicalReaction>
</comment>
<accession>A0A7L6N3P7</accession>
<dbReference type="HAMAP" id="MF_01815">
    <property type="entry name" value="FabH"/>
    <property type="match status" value="1"/>
</dbReference>
<dbReference type="AlphaFoldDB" id="A0A7L6N3P7"/>
<keyword evidence="5 14" id="KW-0808">Transferase</keyword>
<sequence>MTYTKILGTGRYLPENTISNNDLKQFVDTNDEWIFTRTGIKQRHISTGETTLDLAYQASLKAIKAANIKASEIDIIIVATVTSDYAFPGVANLLQAKLGISNIMAFDINAACSGFLYAMQIADKMIKSKAYHKALIVGAETLSRLTDWRDRNTCVLFGDGAGAMIIGTSNYNHIKDIITGSKGDEEMLLYCKNPDLKSIEENLVSPQDHIHMNGKEVFKFATRMMPKTLNELLERNNHEISDLNYIVAHQANSRIIQKAAKDLNIDMDKMYINIDQYGNTSAASVPIAIDEAIEKGYIKKGNLFATVAFGGGLTWASALIEY</sequence>
<dbReference type="GO" id="GO:0004315">
    <property type="term" value="F:3-oxoacyl-[acyl-carrier-protein] synthase activity"/>
    <property type="evidence" value="ECO:0007669"/>
    <property type="project" value="InterPro"/>
</dbReference>
<dbReference type="CDD" id="cd00830">
    <property type="entry name" value="KAS_III"/>
    <property type="match status" value="1"/>
</dbReference>
<dbReference type="EMBL" id="CP051151">
    <property type="protein sequence ID" value="QLY40793.1"/>
    <property type="molecule type" value="Genomic_DNA"/>
</dbReference>
<gene>
    <name evidence="14" type="primary">fabH</name>
    <name evidence="17" type="ORF">HF295_07970</name>
</gene>
<keyword evidence="14" id="KW-0511">Multifunctional enzyme</keyword>
<dbReference type="Gene3D" id="3.40.47.10">
    <property type="match status" value="1"/>
</dbReference>
<dbReference type="GO" id="GO:0033818">
    <property type="term" value="F:beta-ketoacyl-acyl-carrier-protein synthase III activity"/>
    <property type="evidence" value="ECO:0007669"/>
    <property type="project" value="UniProtKB-UniRule"/>
</dbReference>
<dbReference type="RefSeq" id="WP_312031641.1">
    <property type="nucleotide sequence ID" value="NZ_CP051151.1"/>
</dbReference>
<dbReference type="GO" id="GO:0044550">
    <property type="term" value="P:secondary metabolite biosynthetic process"/>
    <property type="evidence" value="ECO:0007669"/>
    <property type="project" value="TreeGrafter"/>
</dbReference>
<reference evidence="17 18" key="1">
    <citation type="submission" date="2020-04" db="EMBL/GenBank/DDBJ databases">
        <authorList>
            <person name="Zheng R.K."/>
            <person name="Sun C.M."/>
        </authorList>
    </citation>
    <scope>NUCLEOTIDE SEQUENCE [LARGE SCALE GENOMIC DNA]</scope>
    <source>
        <strain evidence="18">zrk29</strain>
    </source>
</reference>
<dbReference type="InterPro" id="IPR013751">
    <property type="entry name" value="ACP_syn_III_N"/>
</dbReference>
<keyword evidence="18" id="KW-1185">Reference proteome</keyword>
<dbReference type="NCBIfam" id="TIGR00747">
    <property type="entry name" value="fabH"/>
    <property type="match status" value="1"/>
</dbReference>
<name>A0A7L6N3P7_9MOLU</name>
<keyword evidence="8 14" id="KW-0275">Fatty acid biosynthesis</keyword>
<dbReference type="GO" id="GO:0005737">
    <property type="term" value="C:cytoplasm"/>
    <property type="evidence" value="ECO:0007669"/>
    <property type="project" value="UniProtKB-SubCell"/>
</dbReference>
<keyword evidence="7 14" id="KW-0443">Lipid metabolism</keyword>
<evidence type="ECO:0000256" key="5">
    <source>
        <dbReference type="ARBA" id="ARBA00022679"/>
    </source>
</evidence>
<comment type="subcellular location">
    <subcellularLocation>
        <location evidence="14">Cytoplasm</location>
    </subcellularLocation>
</comment>
<evidence type="ECO:0000256" key="13">
    <source>
        <dbReference type="ARBA" id="ARBA00052985"/>
    </source>
</evidence>
<dbReference type="SUPFAM" id="SSF53901">
    <property type="entry name" value="Thiolase-like"/>
    <property type="match status" value="1"/>
</dbReference>
<evidence type="ECO:0000256" key="6">
    <source>
        <dbReference type="ARBA" id="ARBA00022832"/>
    </source>
</evidence>
<dbReference type="PANTHER" id="PTHR34069">
    <property type="entry name" value="3-OXOACYL-[ACYL-CARRIER-PROTEIN] SYNTHASE 3"/>
    <property type="match status" value="1"/>
</dbReference>
<proteinExistence type="inferred from homology"/>
<evidence type="ECO:0000256" key="12">
    <source>
        <dbReference type="ARBA" id="ARBA00052467"/>
    </source>
</evidence>
<dbReference type="Pfam" id="PF08541">
    <property type="entry name" value="ACP_syn_III_C"/>
    <property type="match status" value="1"/>
</dbReference>
<evidence type="ECO:0000256" key="11">
    <source>
        <dbReference type="ARBA" id="ARBA00052407"/>
    </source>
</evidence>
<dbReference type="FunFam" id="3.40.47.10:FF:000004">
    <property type="entry name" value="3-oxoacyl-[acyl-carrier-protein] synthase 3"/>
    <property type="match status" value="1"/>
</dbReference>
<dbReference type="Pfam" id="PF08545">
    <property type="entry name" value="ACP_syn_III"/>
    <property type="match status" value="1"/>
</dbReference>
<comment type="catalytic activity">
    <reaction evidence="13">
        <text>3-methylbutanoyl-CoA + malonyl-[ACP] + H(+) = 5-methyl-3-oxohexanoyl-[ACP] + CO2 + CoA</text>
        <dbReference type="Rhea" id="RHEA:42272"/>
        <dbReference type="Rhea" id="RHEA-COMP:9623"/>
        <dbReference type="Rhea" id="RHEA-COMP:9941"/>
        <dbReference type="ChEBI" id="CHEBI:15378"/>
        <dbReference type="ChEBI" id="CHEBI:16526"/>
        <dbReference type="ChEBI" id="CHEBI:57287"/>
        <dbReference type="ChEBI" id="CHEBI:57345"/>
        <dbReference type="ChEBI" id="CHEBI:78449"/>
        <dbReference type="ChEBI" id="CHEBI:78822"/>
        <dbReference type="EC" id="2.3.1.300"/>
    </reaction>
    <physiologicalReaction direction="left-to-right" evidence="13">
        <dbReference type="Rhea" id="RHEA:42273"/>
    </physiologicalReaction>
</comment>
<comment type="subunit">
    <text evidence="14">Homodimer.</text>
</comment>
<comment type="pathway">
    <text evidence="1 14">Lipid metabolism; fatty acid biosynthesis.</text>
</comment>
<dbReference type="InterPro" id="IPR013747">
    <property type="entry name" value="ACP_syn_III_C"/>
</dbReference>
<dbReference type="InterPro" id="IPR016039">
    <property type="entry name" value="Thiolase-like"/>
</dbReference>
<organism evidence="17 18">
    <name type="scientific">Hujiaoplasma nucleasis</name>
    <dbReference type="NCBI Taxonomy" id="2725268"/>
    <lineage>
        <taxon>Bacteria</taxon>
        <taxon>Bacillati</taxon>
        <taxon>Mycoplasmatota</taxon>
        <taxon>Mollicutes</taxon>
        <taxon>Candidatus Izemoplasmatales</taxon>
        <taxon>Hujiaoplasmataceae</taxon>
        <taxon>Hujiaoplasma</taxon>
    </lineage>
</organism>
<feature type="active site" evidence="14">
    <location>
        <position position="279"/>
    </location>
</feature>
<evidence type="ECO:0000256" key="3">
    <source>
        <dbReference type="ARBA" id="ARBA00022490"/>
    </source>
</evidence>
<feature type="domain" description="Beta-ketoacyl-[acyl-carrier-protein] synthase III N-terminal" evidence="16">
    <location>
        <begin position="106"/>
        <end position="183"/>
    </location>
</feature>
<dbReference type="NCBIfam" id="NF006829">
    <property type="entry name" value="PRK09352.1"/>
    <property type="match status" value="1"/>
</dbReference>
<dbReference type="Proteomes" id="UP000512167">
    <property type="component" value="Chromosome"/>
</dbReference>
<dbReference type="PANTHER" id="PTHR34069:SF2">
    <property type="entry name" value="BETA-KETOACYL-[ACYL-CARRIER-PROTEIN] SYNTHASE III"/>
    <property type="match status" value="1"/>
</dbReference>
<evidence type="ECO:0000256" key="1">
    <source>
        <dbReference type="ARBA" id="ARBA00005194"/>
    </source>
</evidence>
<feature type="active site" evidence="14">
    <location>
        <position position="249"/>
    </location>
</feature>
<protein>
    <recommendedName>
        <fullName evidence="14">Beta-ketoacyl-[acyl-carrier-protein] synthase III</fullName>
        <shortName evidence="14">Beta-ketoacyl-ACP synthase III</shortName>
        <shortName evidence="14">KAS III</shortName>
        <ecNumber evidence="14">2.3.1.180</ecNumber>
    </recommendedName>
    <alternativeName>
        <fullName evidence="14">3-oxoacyl-[acyl-carrier-protein] synthase 3</fullName>
    </alternativeName>
    <alternativeName>
        <fullName evidence="14">3-oxoacyl-[acyl-carrier-protein] synthase III</fullName>
    </alternativeName>
</protein>
<comment type="domain">
    <text evidence="14">The last Arg residue of the ACP-binding site is essential for the weak association between ACP/AcpP and FabH.</text>
</comment>